<evidence type="ECO:0000313" key="2">
    <source>
        <dbReference type="EMBL" id="MDP9829689.1"/>
    </source>
</evidence>
<feature type="transmembrane region" description="Helical" evidence="1">
    <location>
        <begin position="47"/>
        <end position="66"/>
    </location>
</feature>
<sequence>MSMDMGTTATGWDVLGAVGLLWWMIAMWAAVLVLYRAQRHGARPWQFWGATSVVVIGAVGQIGHAGEHFAQVGYWVGHPETKPWMTPWGNGLSNGFGSLVGSPAGKPSLGMEILHLVGNSIFLAGLAGVVVLTRPLVARGLGSRRWGRMGVWMQGIHGIEHLVLTLSIAFGAQKAIGLSTWFGLMDPGPGLWTYRIWWHFVANVIGSTIFVFALTHLWKERRELMTSYGVTSRPATAGAPAPQATPA</sequence>
<feature type="transmembrane region" description="Helical" evidence="1">
    <location>
        <begin position="158"/>
        <end position="176"/>
    </location>
</feature>
<keyword evidence="3" id="KW-1185">Reference proteome</keyword>
<feature type="transmembrane region" description="Helical" evidence="1">
    <location>
        <begin position="113"/>
        <end position="137"/>
    </location>
</feature>
<comment type="caution">
    <text evidence="2">The sequence shown here is derived from an EMBL/GenBank/DDBJ whole genome shotgun (WGS) entry which is preliminary data.</text>
</comment>
<dbReference type="Proteomes" id="UP001235712">
    <property type="component" value="Unassembled WGS sequence"/>
</dbReference>
<reference evidence="2 3" key="1">
    <citation type="submission" date="2023-07" db="EMBL/GenBank/DDBJ databases">
        <title>Sequencing the genomes of 1000 actinobacteria strains.</title>
        <authorList>
            <person name="Klenk H.-P."/>
        </authorList>
    </citation>
    <scope>NUCLEOTIDE SEQUENCE [LARGE SCALE GENOMIC DNA]</scope>
    <source>
        <strain evidence="2 3">DSM 44388</strain>
    </source>
</reference>
<organism evidence="2 3">
    <name type="scientific">Kineosporia succinea</name>
    <dbReference type="NCBI Taxonomy" id="84632"/>
    <lineage>
        <taxon>Bacteria</taxon>
        <taxon>Bacillati</taxon>
        <taxon>Actinomycetota</taxon>
        <taxon>Actinomycetes</taxon>
        <taxon>Kineosporiales</taxon>
        <taxon>Kineosporiaceae</taxon>
        <taxon>Kineosporia</taxon>
    </lineage>
</organism>
<evidence type="ECO:0000313" key="3">
    <source>
        <dbReference type="Proteomes" id="UP001235712"/>
    </source>
</evidence>
<evidence type="ECO:0000256" key="1">
    <source>
        <dbReference type="SAM" id="Phobius"/>
    </source>
</evidence>
<protein>
    <submittedName>
        <fullName evidence="2">Uncharacterized protein</fullName>
    </submittedName>
</protein>
<dbReference type="InterPro" id="IPR046050">
    <property type="entry name" value="DUF6008"/>
</dbReference>
<feature type="transmembrane region" description="Helical" evidence="1">
    <location>
        <begin position="12"/>
        <end position="35"/>
    </location>
</feature>
<accession>A0ABT9PAH7</accession>
<keyword evidence="1" id="KW-0472">Membrane</keyword>
<dbReference type="Pfam" id="PF19471">
    <property type="entry name" value="DUF6008"/>
    <property type="match status" value="1"/>
</dbReference>
<gene>
    <name evidence="2" type="ORF">J2S57_005438</name>
</gene>
<proteinExistence type="predicted"/>
<keyword evidence="1" id="KW-1133">Transmembrane helix</keyword>
<dbReference type="EMBL" id="JAUSQZ010000001">
    <property type="protein sequence ID" value="MDP9829689.1"/>
    <property type="molecule type" value="Genomic_DNA"/>
</dbReference>
<keyword evidence="1" id="KW-0812">Transmembrane</keyword>
<name>A0ABT9PAH7_9ACTN</name>
<dbReference type="RefSeq" id="WP_307248099.1">
    <property type="nucleotide sequence ID" value="NZ_JAUSQZ010000001.1"/>
</dbReference>
<feature type="transmembrane region" description="Helical" evidence="1">
    <location>
        <begin position="196"/>
        <end position="218"/>
    </location>
</feature>